<evidence type="ECO:0000256" key="7">
    <source>
        <dbReference type="ARBA" id="ARBA00022676"/>
    </source>
</evidence>
<dbReference type="Gene3D" id="3.40.50.2020">
    <property type="match status" value="1"/>
</dbReference>
<dbReference type="Pfam" id="PF00156">
    <property type="entry name" value="Pribosyltran"/>
    <property type="match status" value="1"/>
</dbReference>
<dbReference type="NCBIfam" id="TIGR01203">
    <property type="entry name" value="HGPRTase"/>
    <property type="match status" value="1"/>
</dbReference>
<dbReference type="CDD" id="cd06223">
    <property type="entry name" value="PRTases_typeI"/>
    <property type="match status" value="1"/>
</dbReference>
<evidence type="ECO:0000256" key="11">
    <source>
        <dbReference type="ARBA" id="ARBA00022741"/>
    </source>
</evidence>
<name>A0ABY3UR65_MYCLN</name>
<dbReference type="InterPro" id="IPR000836">
    <property type="entry name" value="PRTase_dom"/>
</dbReference>
<evidence type="ECO:0000256" key="10">
    <source>
        <dbReference type="ARBA" id="ARBA00022726"/>
    </source>
</evidence>
<evidence type="ECO:0000256" key="4">
    <source>
        <dbReference type="ARBA" id="ARBA00004676"/>
    </source>
</evidence>
<evidence type="ECO:0000313" key="18">
    <source>
        <dbReference type="Proteomes" id="UP001055171"/>
    </source>
</evidence>
<evidence type="ECO:0000313" key="17">
    <source>
        <dbReference type="EMBL" id="ULP42101.1"/>
    </source>
</evidence>
<dbReference type="Proteomes" id="UP001055171">
    <property type="component" value="Chromosome"/>
</dbReference>
<comment type="cofactor">
    <cofactor evidence="1 15">
        <name>Mg(2+)</name>
        <dbReference type="ChEBI" id="CHEBI:18420"/>
    </cofactor>
</comment>
<proteinExistence type="inferred from homology"/>
<keyword evidence="18" id="KW-1185">Reference proteome</keyword>
<evidence type="ECO:0000256" key="5">
    <source>
        <dbReference type="ARBA" id="ARBA00008391"/>
    </source>
</evidence>
<dbReference type="PANTHER" id="PTHR43340">
    <property type="entry name" value="HYPOXANTHINE-GUANINE PHOSPHORIBOSYLTRANSFERASE"/>
    <property type="match status" value="1"/>
</dbReference>
<comment type="catalytic activity">
    <reaction evidence="14">
        <text>IMP + diphosphate = hypoxanthine + 5-phospho-alpha-D-ribose 1-diphosphate</text>
        <dbReference type="Rhea" id="RHEA:17973"/>
        <dbReference type="ChEBI" id="CHEBI:17368"/>
        <dbReference type="ChEBI" id="CHEBI:33019"/>
        <dbReference type="ChEBI" id="CHEBI:58017"/>
        <dbReference type="ChEBI" id="CHEBI:58053"/>
        <dbReference type="EC" id="2.4.2.8"/>
    </reaction>
    <physiologicalReaction direction="right-to-left" evidence="14">
        <dbReference type="Rhea" id="RHEA:17975"/>
    </physiologicalReaction>
</comment>
<evidence type="ECO:0000256" key="2">
    <source>
        <dbReference type="ARBA" id="ARBA00004496"/>
    </source>
</evidence>
<comment type="pathway">
    <text evidence="4">Purine metabolism; GMP biosynthesis via salvage pathway; GMP from guanine: step 1/1.</text>
</comment>
<protein>
    <recommendedName>
        <fullName evidence="15">Hypoxanthine phosphoribosyltransferase</fullName>
        <ecNumber evidence="15">2.4.2.8</ecNumber>
    </recommendedName>
</protein>
<dbReference type="InterPro" id="IPR005904">
    <property type="entry name" value="Hxn_phspho_trans"/>
</dbReference>
<comment type="pathway">
    <text evidence="3 15">Purine metabolism; IMP biosynthesis via salvage pathway; IMP from hypoxanthine: step 1/1.</text>
</comment>
<reference evidence="17" key="1">
    <citation type="submission" date="2022-08" db="EMBL/GenBank/DDBJ databases">
        <title>Complete genome sequence of 14 non-tuberculosis mycobacteria type-strains.</title>
        <authorList>
            <person name="Igarashi Y."/>
            <person name="Osugi A."/>
            <person name="Mitarai S."/>
        </authorList>
    </citation>
    <scope>NUCLEOTIDE SEQUENCE</scope>
    <source>
        <strain evidence="17">ATCC 51985</strain>
    </source>
</reference>
<keyword evidence="12 15" id="KW-0460">Magnesium</keyword>
<comment type="subcellular location">
    <subcellularLocation>
        <location evidence="2 15">Cytoplasm</location>
    </subcellularLocation>
</comment>
<organism evidence="17 18">
    <name type="scientific">Mycobacterium lentiflavum</name>
    <dbReference type="NCBI Taxonomy" id="141349"/>
    <lineage>
        <taxon>Bacteria</taxon>
        <taxon>Bacillati</taxon>
        <taxon>Actinomycetota</taxon>
        <taxon>Actinomycetes</taxon>
        <taxon>Mycobacteriales</taxon>
        <taxon>Mycobacteriaceae</taxon>
        <taxon>Mycobacterium</taxon>
        <taxon>Mycobacterium simiae complex</taxon>
    </lineage>
</organism>
<dbReference type="InterPro" id="IPR029057">
    <property type="entry name" value="PRTase-like"/>
</dbReference>
<gene>
    <name evidence="17" type="primary">hpt</name>
    <name evidence="17" type="ORF">MJO58_25390</name>
</gene>
<feature type="domain" description="Phosphoribosyltransferase" evidence="16">
    <location>
        <begin position="69"/>
        <end position="197"/>
    </location>
</feature>
<evidence type="ECO:0000256" key="8">
    <source>
        <dbReference type="ARBA" id="ARBA00022679"/>
    </source>
</evidence>
<dbReference type="PANTHER" id="PTHR43340:SF1">
    <property type="entry name" value="HYPOXANTHINE PHOSPHORIBOSYLTRANSFERASE"/>
    <property type="match status" value="1"/>
</dbReference>
<evidence type="ECO:0000256" key="9">
    <source>
        <dbReference type="ARBA" id="ARBA00022723"/>
    </source>
</evidence>
<evidence type="ECO:0000256" key="1">
    <source>
        <dbReference type="ARBA" id="ARBA00001946"/>
    </source>
</evidence>
<dbReference type="GO" id="GO:0016757">
    <property type="term" value="F:glycosyltransferase activity"/>
    <property type="evidence" value="ECO:0007669"/>
    <property type="project" value="UniProtKB-KW"/>
</dbReference>
<keyword evidence="6 15" id="KW-0963">Cytoplasm</keyword>
<keyword evidence="9 15" id="KW-0479">Metal-binding</keyword>
<dbReference type="RefSeq" id="WP_090607410.1">
    <property type="nucleotide sequence ID" value="NZ_CP092423.2"/>
</dbReference>
<keyword evidence="10 15" id="KW-0660">Purine salvage</keyword>
<comment type="catalytic activity">
    <reaction evidence="13">
        <text>GMP + diphosphate = guanine + 5-phospho-alpha-D-ribose 1-diphosphate</text>
        <dbReference type="Rhea" id="RHEA:25424"/>
        <dbReference type="ChEBI" id="CHEBI:16235"/>
        <dbReference type="ChEBI" id="CHEBI:33019"/>
        <dbReference type="ChEBI" id="CHEBI:58017"/>
        <dbReference type="ChEBI" id="CHEBI:58115"/>
        <dbReference type="EC" id="2.4.2.8"/>
    </reaction>
    <physiologicalReaction direction="right-to-left" evidence="13">
        <dbReference type="Rhea" id="RHEA:25426"/>
    </physiologicalReaction>
</comment>
<dbReference type="EC" id="2.4.2.8" evidence="15"/>
<evidence type="ECO:0000256" key="6">
    <source>
        <dbReference type="ARBA" id="ARBA00022490"/>
    </source>
</evidence>
<evidence type="ECO:0000256" key="15">
    <source>
        <dbReference type="RuleBase" id="RU364099"/>
    </source>
</evidence>
<evidence type="ECO:0000256" key="12">
    <source>
        <dbReference type="ARBA" id="ARBA00022842"/>
    </source>
</evidence>
<evidence type="ECO:0000256" key="3">
    <source>
        <dbReference type="ARBA" id="ARBA00004669"/>
    </source>
</evidence>
<dbReference type="SUPFAM" id="SSF53271">
    <property type="entry name" value="PRTase-like"/>
    <property type="match status" value="1"/>
</dbReference>
<sequence length="217" mass="24001">MSSPLVVRPLTWHAVGVAQTSSAITPEQPVDLYPGDIKSVLLTTEQIQARIGELGGQIGTDYRESVTQTGEDLLLITVLKGAVIFVTDLARAIPVPTQFEFMAVSSYGSSTSSSGVVRILKDLDRDINDRDVLIVEDVVDSGLTLSWLLRNLKTRHPRSLRVCTLLRKPDAVRANAEIAYVGFDIPNDFVVGYGLDYDERYRDLSYIGTLDPRVYEQ</sequence>
<keyword evidence="7 15" id="KW-0328">Glycosyltransferase</keyword>
<evidence type="ECO:0000256" key="13">
    <source>
        <dbReference type="ARBA" id="ARBA00048811"/>
    </source>
</evidence>
<evidence type="ECO:0000259" key="16">
    <source>
        <dbReference type="Pfam" id="PF00156"/>
    </source>
</evidence>
<dbReference type="EMBL" id="CP092423">
    <property type="protein sequence ID" value="ULP42101.1"/>
    <property type="molecule type" value="Genomic_DNA"/>
</dbReference>
<evidence type="ECO:0000256" key="14">
    <source>
        <dbReference type="ARBA" id="ARBA00049402"/>
    </source>
</evidence>
<keyword evidence="11 15" id="KW-0547">Nucleotide-binding</keyword>
<accession>A0ABY3UR65</accession>
<comment type="similarity">
    <text evidence="5 15">Belongs to the purine/pyrimidine phosphoribosyltransferase family.</text>
</comment>
<keyword evidence="8 15" id="KW-0808">Transferase</keyword>
<dbReference type="InterPro" id="IPR050408">
    <property type="entry name" value="HGPRT"/>
</dbReference>